<dbReference type="InterPro" id="IPR008279">
    <property type="entry name" value="PEP-util_enz_mobile_dom"/>
</dbReference>
<dbReference type="Gene3D" id="3.30.1490.20">
    <property type="entry name" value="ATP-grasp fold, A domain"/>
    <property type="match status" value="1"/>
</dbReference>
<dbReference type="PANTHER" id="PTHR43615:SF1">
    <property type="entry name" value="PPDK_N DOMAIN-CONTAINING PROTEIN"/>
    <property type="match status" value="1"/>
</dbReference>
<accession>L9X4T6</accession>
<keyword evidence="5" id="KW-1185">Reference proteome</keyword>
<dbReference type="PANTHER" id="PTHR43615">
    <property type="entry name" value="PHOSPHOENOLPYRUVATE SYNTHASE-RELATED"/>
    <property type="match status" value="1"/>
</dbReference>
<dbReference type="SUPFAM" id="SSF52009">
    <property type="entry name" value="Phosphohistidine domain"/>
    <property type="match status" value="1"/>
</dbReference>
<dbReference type="Pfam" id="PF00391">
    <property type="entry name" value="PEP-utilizers"/>
    <property type="match status" value="1"/>
</dbReference>
<evidence type="ECO:0000259" key="2">
    <source>
        <dbReference type="Pfam" id="PF00391"/>
    </source>
</evidence>
<proteinExistence type="predicted"/>
<feature type="region of interest" description="Disordered" evidence="1">
    <location>
        <begin position="661"/>
        <end position="682"/>
    </location>
</feature>
<dbReference type="InterPro" id="IPR002192">
    <property type="entry name" value="PPDK_AMP/ATP-bd"/>
</dbReference>
<evidence type="ECO:0000259" key="3">
    <source>
        <dbReference type="Pfam" id="PF01326"/>
    </source>
</evidence>
<organism evidence="4 5">
    <name type="scientific">Natronococcus amylolyticus DSM 10524</name>
    <dbReference type="NCBI Taxonomy" id="1227497"/>
    <lineage>
        <taxon>Archaea</taxon>
        <taxon>Methanobacteriati</taxon>
        <taxon>Methanobacteriota</taxon>
        <taxon>Stenosarchaea group</taxon>
        <taxon>Halobacteria</taxon>
        <taxon>Halobacteriales</taxon>
        <taxon>Natrialbaceae</taxon>
        <taxon>Natronococcus</taxon>
    </lineage>
</organism>
<evidence type="ECO:0000313" key="5">
    <source>
        <dbReference type="Proteomes" id="UP000011688"/>
    </source>
</evidence>
<gene>
    <name evidence="4" type="ORF">C491_15512</name>
</gene>
<feature type="domain" description="Pyruvate phosphate dikinase AMP/ATP-binding" evidence="3">
    <location>
        <begin position="11"/>
        <end position="204"/>
    </location>
</feature>
<dbReference type="AlphaFoldDB" id="L9X4T6"/>
<name>L9X4T6_9EURY</name>
<dbReference type="GO" id="GO:0016301">
    <property type="term" value="F:kinase activity"/>
    <property type="evidence" value="ECO:0007669"/>
    <property type="project" value="InterPro"/>
</dbReference>
<dbReference type="Proteomes" id="UP000011688">
    <property type="component" value="Unassembled WGS sequence"/>
</dbReference>
<dbReference type="Gene3D" id="3.30.470.20">
    <property type="entry name" value="ATP-grasp fold, B domain"/>
    <property type="match status" value="1"/>
</dbReference>
<feature type="domain" description="PEP-utilising enzyme mobile" evidence="2">
    <location>
        <begin position="706"/>
        <end position="776"/>
    </location>
</feature>
<dbReference type="eggNOG" id="arCOG01114">
    <property type="taxonomic scope" value="Archaea"/>
</dbReference>
<dbReference type="Gene3D" id="3.50.30.10">
    <property type="entry name" value="Phosphohistidine domain"/>
    <property type="match status" value="1"/>
</dbReference>
<dbReference type="InterPro" id="IPR051549">
    <property type="entry name" value="PEP_Utilizing_Enz"/>
</dbReference>
<dbReference type="InterPro" id="IPR013815">
    <property type="entry name" value="ATP_grasp_subdomain_1"/>
</dbReference>
<dbReference type="STRING" id="1227497.C491_15512"/>
<dbReference type="PATRIC" id="fig|1227497.3.peg.3137"/>
<evidence type="ECO:0000313" key="4">
    <source>
        <dbReference type="EMBL" id="ELY55593.1"/>
    </source>
</evidence>
<dbReference type="EMBL" id="AOIB01000030">
    <property type="protein sequence ID" value="ELY55593.1"/>
    <property type="molecule type" value="Genomic_DNA"/>
</dbReference>
<sequence>MSKAIDGFLEAEEAYVVRSSATAEDLPTASFAGQHDTVLDVSGHDEVLDAVSECMASLFTDRAISYRKANDISHDDVAMGVVIQRMVDADISGVLFTADALTGNRTIASIDAASGLGEAVVSGTVTADNVRVDKQTNDIIEYRSSHSEDSMEFSDQQRILRDEQVLRLVSYGNRIEDLFGPPQDIEWSITNDQVWILQSRPITSLFPVPTPAPNDDGLHVYYSYNHRQGMIDPMPPLSVDYVRQYTMWTLENLFAYHPSEFTSVAGAGGFVYLDVTPMLRSERLAQKWLAGIEEMDEPGVVPQREIVECRGDQLSSAPAVGDGSLRAYLGAIRTFARTAAVGGARTVWGLLNPNYEQFPSKVRTEYEQHVEEAIISIQTAESESDRIRRTVSETSKFGWTATKQLETTAGFISRRILRWLCPDCESEFEALDKGLRDNVTISMVLELGDLADIARESPAVAEALESGAEIDEIRDLEESTEFVAAFDRFMQTYGHRASSELDPSQPRYCEDPSPLLSTIRSRLAGGCSGEHREKLNQLEADADVAIARLEDIADRGFFGSIRRRLVKPLASRYRNYKSTRETPKYAYTHLWAEFRRQVLVAGERLEREGQLQNVDDVWLLQLEELLTALEDPEAWEDLNIDLESRKAEYRAHRTLRGPRVITSNGEIPRGTSSPDQDDSGLVGVATSSGSAEGIARVVHDPRTQQIEEGEILVCPYTDPGWTPLFLNAVGLVTDVGGVFSHGSLVAREYGIPSVVVDGATDRIETGQRIRVDGDAGRVEIIEETP</sequence>
<protein>
    <submittedName>
        <fullName evidence="4">Phosphoenolpyruvate synthase</fullName>
    </submittedName>
</protein>
<feature type="compositionally biased region" description="Polar residues" evidence="1">
    <location>
        <begin position="661"/>
        <end position="674"/>
    </location>
</feature>
<keyword evidence="4" id="KW-0670">Pyruvate</keyword>
<dbReference type="InterPro" id="IPR036637">
    <property type="entry name" value="Phosphohistidine_dom_sf"/>
</dbReference>
<reference evidence="4 5" key="1">
    <citation type="journal article" date="2014" name="PLoS Genet.">
        <title>Phylogenetically driven sequencing of extremely halophilic archaea reveals strategies for static and dynamic osmo-response.</title>
        <authorList>
            <person name="Becker E.A."/>
            <person name="Seitzer P.M."/>
            <person name="Tritt A."/>
            <person name="Larsen D."/>
            <person name="Krusor M."/>
            <person name="Yao A.I."/>
            <person name="Wu D."/>
            <person name="Madern D."/>
            <person name="Eisen J.A."/>
            <person name="Darling A.E."/>
            <person name="Facciotti M.T."/>
        </authorList>
    </citation>
    <scope>NUCLEOTIDE SEQUENCE [LARGE SCALE GENOMIC DNA]</scope>
    <source>
        <strain evidence="4 5">DSM 10524</strain>
    </source>
</reference>
<dbReference type="SUPFAM" id="SSF56059">
    <property type="entry name" value="Glutathione synthetase ATP-binding domain-like"/>
    <property type="match status" value="1"/>
</dbReference>
<dbReference type="GO" id="GO:0005524">
    <property type="term" value="F:ATP binding"/>
    <property type="evidence" value="ECO:0007669"/>
    <property type="project" value="InterPro"/>
</dbReference>
<comment type="caution">
    <text evidence="4">The sequence shown here is derived from an EMBL/GenBank/DDBJ whole genome shotgun (WGS) entry which is preliminary data.</text>
</comment>
<evidence type="ECO:0000256" key="1">
    <source>
        <dbReference type="SAM" id="MobiDB-lite"/>
    </source>
</evidence>
<dbReference type="Pfam" id="PF01326">
    <property type="entry name" value="PPDK_N"/>
    <property type="match status" value="1"/>
</dbReference>